<proteinExistence type="predicted"/>
<organism evidence="9">
    <name type="scientific">Oppiella nova</name>
    <dbReference type="NCBI Taxonomy" id="334625"/>
    <lineage>
        <taxon>Eukaryota</taxon>
        <taxon>Metazoa</taxon>
        <taxon>Ecdysozoa</taxon>
        <taxon>Arthropoda</taxon>
        <taxon>Chelicerata</taxon>
        <taxon>Arachnida</taxon>
        <taxon>Acari</taxon>
        <taxon>Acariformes</taxon>
        <taxon>Sarcoptiformes</taxon>
        <taxon>Oribatida</taxon>
        <taxon>Brachypylina</taxon>
        <taxon>Oppioidea</taxon>
        <taxon>Oppiidae</taxon>
        <taxon>Oppiella</taxon>
    </lineage>
</organism>
<dbReference type="InterPro" id="IPR035500">
    <property type="entry name" value="NHR-like_dom_sf"/>
</dbReference>
<evidence type="ECO:0000313" key="10">
    <source>
        <dbReference type="Proteomes" id="UP000728032"/>
    </source>
</evidence>
<dbReference type="PANTHER" id="PTHR24082">
    <property type="entry name" value="NUCLEAR HORMONE RECEPTOR"/>
    <property type="match status" value="1"/>
</dbReference>
<keyword evidence="5" id="KW-0238">DNA-binding</keyword>
<name>A0A7R9QJT7_9ACAR</name>
<evidence type="ECO:0000256" key="5">
    <source>
        <dbReference type="ARBA" id="ARBA00023125"/>
    </source>
</evidence>
<reference evidence="9" key="1">
    <citation type="submission" date="2020-11" db="EMBL/GenBank/DDBJ databases">
        <authorList>
            <person name="Tran Van P."/>
        </authorList>
    </citation>
    <scope>NUCLEOTIDE SEQUENCE</scope>
</reference>
<evidence type="ECO:0000256" key="6">
    <source>
        <dbReference type="ARBA" id="ARBA00023163"/>
    </source>
</evidence>
<dbReference type="GO" id="GO:0000978">
    <property type="term" value="F:RNA polymerase II cis-regulatory region sequence-specific DNA binding"/>
    <property type="evidence" value="ECO:0007669"/>
    <property type="project" value="TreeGrafter"/>
</dbReference>
<evidence type="ECO:0000256" key="3">
    <source>
        <dbReference type="ARBA" id="ARBA00022833"/>
    </source>
</evidence>
<keyword evidence="4" id="KW-0805">Transcription regulation</keyword>
<dbReference type="Proteomes" id="UP000728032">
    <property type="component" value="Unassembled WGS sequence"/>
</dbReference>
<keyword evidence="1" id="KW-0479">Metal-binding</keyword>
<dbReference type="EMBL" id="CAJPVJ010002545">
    <property type="protein sequence ID" value="CAG2166424.1"/>
    <property type="molecule type" value="Genomic_DNA"/>
</dbReference>
<feature type="domain" description="NR LBD" evidence="8">
    <location>
        <begin position="142"/>
        <end position="379"/>
    </location>
</feature>
<dbReference type="Gene3D" id="1.10.565.10">
    <property type="entry name" value="Retinoid X Receptor"/>
    <property type="match status" value="1"/>
</dbReference>
<gene>
    <name evidence="9" type="ORF">ONB1V03_LOCUS5946</name>
</gene>
<keyword evidence="6" id="KW-0804">Transcription</keyword>
<evidence type="ECO:0000256" key="4">
    <source>
        <dbReference type="ARBA" id="ARBA00023015"/>
    </source>
</evidence>
<dbReference type="OrthoDB" id="6352325at2759"/>
<evidence type="ECO:0000256" key="7">
    <source>
        <dbReference type="ARBA" id="ARBA00023170"/>
    </source>
</evidence>
<dbReference type="AlphaFoldDB" id="A0A7R9QJT7"/>
<dbReference type="InterPro" id="IPR000536">
    <property type="entry name" value="Nucl_hrmn_rcpt_lig-bd"/>
</dbReference>
<evidence type="ECO:0000313" key="9">
    <source>
        <dbReference type="EMBL" id="CAD7646861.1"/>
    </source>
</evidence>
<dbReference type="GO" id="GO:0000122">
    <property type="term" value="P:negative regulation of transcription by RNA polymerase II"/>
    <property type="evidence" value="ECO:0007669"/>
    <property type="project" value="TreeGrafter"/>
</dbReference>
<dbReference type="EMBL" id="OC917370">
    <property type="protein sequence ID" value="CAD7646861.1"/>
    <property type="molecule type" value="Genomic_DNA"/>
</dbReference>
<evidence type="ECO:0000256" key="1">
    <source>
        <dbReference type="ARBA" id="ARBA00022723"/>
    </source>
</evidence>
<dbReference type="PANTHER" id="PTHR24082:SF283">
    <property type="entry name" value="NUCLEAR HORMONE RECEPTOR HR96"/>
    <property type="match status" value="1"/>
</dbReference>
<keyword evidence="7" id="KW-0675">Receptor</keyword>
<keyword evidence="3" id="KW-0862">Zinc</keyword>
<dbReference type="GO" id="GO:0045944">
    <property type="term" value="P:positive regulation of transcription by RNA polymerase II"/>
    <property type="evidence" value="ECO:0007669"/>
    <property type="project" value="TreeGrafter"/>
</dbReference>
<keyword evidence="2" id="KW-0863">Zinc-finger</keyword>
<accession>A0A7R9QJT7</accession>
<protein>
    <recommendedName>
        <fullName evidence="8">NR LBD domain-containing protein</fullName>
    </recommendedName>
</protein>
<dbReference type="GO" id="GO:0030154">
    <property type="term" value="P:cell differentiation"/>
    <property type="evidence" value="ECO:0007669"/>
    <property type="project" value="TreeGrafter"/>
</dbReference>
<keyword evidence="10" id="KW-1185">Reference proteome</keyword>
<dbReference type="InterPro" id="IPR050234">
    <property type="entry name" value="Nuclear_hormone_rcpt_NR1"/>
</dbReference>
<dbReference type="GO" id="GO:0004879">
    <property type="term" value="F:nuclear receptor activity"/>
    <property type="evidence" value="ECO:0007669"/>
    <property type="project" value="TreeGrafter"/>
</dbReference>
<evidence type="ECO:0000259" key="8">
    <source>
        <dbReference type="PROSITE" id="PS51843"/>
    </source>
</evidence>
<dbReference type="SMART" id="SM00430">
    <property type="entry name" value="HOLI"/>
    <property type="match status" value="1"/>
</dbReference>
<sequence length="379" mass="44544">MPAIRVSIGRQMSYKFSDEKEYIRNDEENRIRRQLIRENKLKQNECNESDNSVDTSSDNNNSELVLHKDFLHDIIANTLELSDEDLTDQISEIESYVTNCTEIQTSSHENELSLDRLMEKSHTFAIKPVFRELTDYNGLNQLEFSRISELLSATTILKSSTTNNFVEITDSNQLMAYMQVKYEQQFRKLVNFTKMLNSFTTTCPDDQYSLVKNSCTEMLLLRFFTYFNDDNNSLTGTATTDNSTLEVSLEDFKEHRMQTYYPLKLFLNKFFPEWNNDQVIIDLLSAIVIMNPKRPNLTHKQSIKLEQQLYVYLLQRYLLLRYQPESESKLQKLMVSLTDLTITAEAHKQCEVQEVYECRPLLQYYGPLLSEVYDLHQLE</sequence>
<dbReference type="SUPFAM" id="SSF48508">
    <property type="entry name" value="Nuclear receptor ligand-binding domain"/>
    <property type="match status" value="1"/>
</dbReference>
<dbReference type="PROSITE" id="PS51843">
    <property type="entry name" value="NR_LBD"/>
    <property type="match status" value="1"/>
</dbReference>
<dbReference type="GO" id="GO:0008270">
    <property type="term" value="F:zinc ion binding"/>
    <property type="evidence" value="ECO:0007669"/>
    <property type="project" value="UniProtKB-KW"/>
</dbReference>
<evidence type="ECO:0000256" key="2">
    <source>
        <dbReference type="ARBA" id="ARBA00022771"/>
    </source>
</evidence>